<protein>
    <recommendedName>
        <fullName evidence="7">Outer membrane efflux protein</fullName>
    </recommendedName>
</protein>
<sequence>MMRKAVAASGASILALVAGGCHKYDEPPFNPREMGRSARLSARERIIREKPPIPTQLEPRPATRPAVGADAKEFIGDEPTVRLSLQEIIQRTVANNHDVAVAGYEPAIEETRVIEADARFDPAFFSSITFTDERILSPSGGQVLGIDPFSPSGFESLDARVGVRQLGAGGGQFELSYGTRRIRRAEGFDEGDGINPYYVNELLLRVTQPLLRDFGSTINEARITIARNNQRISTLEFRRTLEEQVATVEEAYWELVRAARDVSIQEDLLASTVRTADILQARMIAGSDVTRVQTAQAEAAVASREAVLIRARSRVKDLSDEIKRRMSDPAYPIASPVVVLPATEPLLEPVRFDPAEQFDVALRNRLELGQQQVRIDSAAIALDVARNNVLPQLNLVGQLSFQDAGAEFSDAVEVQSELRSPTGSIGFEFEIPFGNRLARAVLNRARLQRGQAMRQYQLLIQEVELNVSRSLREVDTSWEEIERRRAAVFQAADSLLAIQQRREADEPLTPEFVSLELERQQTLANNRAEEAQAISSYNTAILNLERSKGMLLRYNNIVLQEQQDGRD</sequence>
<dbReference type="PANTHER" id="PTHR30026">
    <property type="entry name" value="OUTER MEMBRANE PROTEIN TOLC"/>
    <property type="match status" value="1"/>
</dbReference>
<keyword evidence="4" id="KW-0472">Membrane</keyword>
<dbReference type="GO" id="GO:0015562">
    <property type="term" value="F:efflux transmembrane transporter activity"/>
    <property type="evidence" value="ECO:0007669"/>
    <property type="project" value="InterPro"/>
</dbReference>
<evidence type="ECO:0008006" key="7">
    <source>
        <dbReference type="Google" id="ProtNLM"/>
    </source>
</evidence>
<dbReference type="AlphaFoldDB" id="A0A6J4QAJ0"/>
<evidence type="ECO:0000256" key="3">
    <source>
        <dbReference type="ARBA" id="ARBA00022692"/>
    </source>
</evidence>
<keyword evidence="3" id="KW-0812">Transmembrane</keyword>
<dbReference type="SUPFAM" id="SSF56954">
    <property type="entry name" value="Outer membrane efflux proteins (OEP)"/>
    <property type="match status" value="1"/>
</dbReference>
<dbReference type="InterPro" id="IPR051906">
    <property type="entry name" value="TolC-like"/>
</dbReference>
<evidence type="ECO:0000256" key="4">
    <source>
        <dbReference type="ARBA" id="ARBA00023136"/>
    </source>
</evidence>
<dbReference type="GO" id="GO:1990281">
    <property type="term" value="C:efflux pump complex"/>
    <property type="evidence" value="ECO:0007669"/>
    <property type="project" value="TreeGrafter"/>
</dbReference>
<organism evidence="6">
    <name type="scientific">uncultured Phycisphaerae bacterium</name>
    <dbReference type="NCBI Taxonomy" id="904963"/>
    <lineage>
        <taxon>Bacteria</taxon>
        <taxon>Pseudomonadati</taxon>
        <taxon>Planctomycetota</taxon>
        <taxon>Phycisphaerae</taxon>
        <taxon>environmental samples</taxon>
    </lineage>
</organism>
<gene>
    <name evidence="6" type="ORF">AVDCRST_MAG64-3598</name>
</gene>
<evidence type="ECO:0000256" key="1">
    <source>
        <dbReference type="ARBA" id="ARBA00004442"/>
    </source>
</evidence>
<keyword evidence="5" id="KW-0998">Cell outer membrane</keyword>
<evidence type="ECO:0000313" key="6">
    <source>
        <dbReference type="EMBL" id="CAA9432423.1"/>
    </source>
</evidence>
<name>A0A6J4QAJ0_9BACT</name>
<dbReference type="GO" id="GO:0015288">
    <property type="term" value="F:porin activity"/>
    <property type="evidence" value="ECO:0007669"/>
    <property type="project" value="TreeGrafter"/>
</dbReference>
<accession>A0A6J4QAJ0</accession>
<dbReference type="PROSITE" id="PS51257">
    <property type="entry name" value="PROKAR_LIPOPROTEIN"/>
    <property type="match status" value="1"/>
</dbReference>
<dbReference type="EMBL" id="CADCUQ010000825">
    <property type="protein sequence ID" value="CAA9432423.1"/>
    <property type="molecule type" value="Genomic_DNA"/>
</dbReference>
<comment type="subcellular location">
    <subcellularLocation>
        <location evidence="1">Cell outer membrane</location>
    </subcellularLocation>
</comment>
<evidence type="ECO:0000256" key="5">
    <source>
        <dbReference type="ARBA" id="ARBA00023237"/>
    </source>
</evidence>
<proteinExistence type="predicted"/>
<dbReference type="PANTHER" id="PTHR30026:SF23">
    <property type="entry name" value="TO APRF-PUTATIVE OUTER MEMBRANE EFFLUX PROTEIN OR SECRETED ALKALINE PHOSPHATASE-RELATED"/>
    <property type="match status" value="1"/>
</dbReference>
<dbReference type="GO" id="GO:0009279">
    <property type="term" value="C:cell outer membrane"/>
    <property type="evidence" value="ECO:0007669"/>
    <property type="project" value="UniProtKB-SubCell"/>
</dbReference>
<reference evidence="6" key="1">
    <citation type="submission" date="2020-02" db="EMBL/GenBank/DDBJ databases">
        <authorList>
            <person name="Meier V. D."/>
        </authorList>
    </citation>
    <scope>NUCLEOTIDE SEQUENCE</scope>
    <source>
        <strain evidence="6">AVDCRST_MAG64</strain>
    </source>
</reference>
<keyword evidence="2" id="KW-1134">Transmembrane beta strand</keyword>
<dbReference type="Gene3D" id="1.20.1600.10">
    <property type="entry name" value="Outer membrane efflux proteins (OEP)"/>
    <property type="match status" value="1"/>
</dbReference>
<evidence type="ECO:0000256" key="2">
    <source>
        <dbReference type="ARBA" id="ARBA00022452"/>
    </source>
</evidence>